<feature type="compositionally biased region" description="Basic and acidic residues" evidence="1">
    <location>
        <begin position="15"/>
        <end position="28"/>
    </location>
</feature>
<feature type="compositionally biased region" description="Basic and acidic residues" evidence="1">
    <location>
        <begin position="55"/>
        <end position="66"/>
    </location>
</feature>
<reference evidence="2 3" key="1">
    <citation type="submission" date="2023-03" db="EMBL/GenBank/DDBJ databases">
        <title>High recombination rates correlate with genetic variation in Cardiocondyla obscurior ants.</title>
        <authorList>
            <person name="Errbii M."/>
        </authorList>
    </citation>
    <scope>NUCLEOTIDE SEQUENCE [LARGE SCALE GENOMIC DNA]</scope>
    <source>
        <strain evidence="2">Alpha-2009</strain>
        <tissue evidence="2">Whole body</tissue>
    </source>
</reference>
<gene>
    <name evidence="2" type="ORF">PUN28_008106</name>
</gene>
<comment type="caution">
    <text evidence="2">The sequence shown here is derived from an EMBL/GenBank/DDBJ whole genome shotgun (WGS) entry which is preliminary data.</text>
</comment>
<organism evidence="2 3">
    <name type="scientific">Cardiocondyla obscurior</name>
    <dbReference type="NCBI Taxonomy" id="286306"/>
    <lineage>
        <taxon>Eukaryota</taxon>
        <taxon>Metazoa</taxon>
        <taxon>Ecdysozoa</taxon>
        <taxon>Arthropoda</taxon>
        <taxon>Hexapoda</taxon>
        <taxon>Insecta</taxon>
        <taxon>Pterygota</taxon>
        <taxon>Neoptera</taxon>
        <taxon>Endopterygota</taxon>
        <taxon>Hymenoptera</taxon>
        <taxon>Apocrita</taxon>
        <taxon>Aculeata</taxon>
        <taxon>Formicoidea</taxon>
        <taxon>Formicidae</taxon>
        <taxon>Myrmicinae</taxon>
        <taxon>Cardiocondyla</taxon>
    </lineage>
</organism>
<protein>
    <submittedName>
        <fullName evidence="2">Uncharacterized protein</fullName>
    </submittedName>
</protein>
<accession>A0AAW2G130</accession>
<sequence>MKIIPRVAKAPRSGGGKEKKEKREEKGTVRSRRPPPRERKEREKRERERKRKRERERERETGEKGKVRARQAGQWPRSEQRGGGHAQAVRLGRPRYSAGSFGRPAEVLAKHVQFTGE</sequence>
<dbReference type="EMBL" id="JADYXP020000007">
    <property type="protein sequence ID" value="KAL0120217.1"/>
    <property type="molecule type" value="Genomic_DNA"/>
</dbReference>
<keyword evidence="3" id="KW-1185">Reference proteome</keyword>
<evidence type="ECO:0000313" key="2">
    <source>
        <dbReference type="EMBL" id="KAL0120217.1"/>
    </source>
</evidence>
<evidence type="ECO:0000256" key="1">
    <source>
        <dbReference type="SAM" id="MobiDB-lite"/>
    </source>
</evidence>
<dbReference type="AlphaFoldDB" id="A0AAW2G130"/>
<name>A0AAW2G130_9HYME</name>
<proteinExistence type="predicted"/>
<feature type="region of interest" description="Disordered" evidence="1">
    <location>
        <begin position="1"/>
        <end position="100"/>
    </location>
</feature>
<feature type="compositionally biased region" description="Basic and acidic residues" evidence="1">
    <location>
        <begin position="35"/>
        <end position="46"/>
    </location>
</feature>
<dbReference type="Proteomes" id="UP001430953">
    <property type="component" value="Unassembled WGS sequence"/>
</dbReference>
<evidence type="ECO:0000313" key="3">
    <source>
        <dbReference type="Proteomes" id="UP001430953"/>
    </source>
</evidence>